<sequence length="96" mass="10338">MISIDVTVLVTALTPFIVALSDVFGRRNVYLLSLFFFTVCTLVCCLANNFTQLLAGCSLQGVGSSGLLLLGLVIVTDVVLLRERPSFVGINQLSWA</sequence>
<dbReference type="EMBL" id="BSXG01000061">
    <property type="protein sequence ID" value="GME32420.1"/>
    <property type="molecule type" value="Genomic_DNA"/>
</dbReference>
<protein>
    <submittedName>
        <fullName evidence="1">Uncharacterized protein LTHEOB_5338</fullName>
    </submittedName>
</protein>
<gene>
    <name evidence="1" type="primary">g3037</name>
    <name evidence="1" type="ORF">NpPPO83_00003037</name>
</gene>
<proteinExistence type="predicted"/>
<keyword evidence="2" id="KW-1185">Reference proteome</keyword>
<accession>A0ACB5SA07</accession>
<reference evidence="1" key="1">
    <citation type="submission" date="2024-09" db="EMBL/GenBank/DDBJ databases">
        <title>Draft Genome Sequences of Neofusicoccum parvum.</title>
        <authorList>
            <person name="Ashida A."/>
            <person name="Camagna M."/>
            <person name="Tanaka A."/>
            <person name="Takemoto D."/>
        </authorList>
    </citation>
    <scope>NUCLEOTIDE SEQUENCE</scope>
    <source>
        <strain evidence="1">PPO83</strain>
    </source>
</reference>
<name>A0ACB5SA07_9PEZI</name>
<comment type="caution">
    <text evidence="1">The sequence shown here is derived from an EMBL/GenBank/DDBJ whole genome shotgun (WGS) entry which is preliminary data.</text>
</comment>
<organism evidence="1 2">
    <name type="scientific">Neofusicoccum parvum</name>
    <dbReference type="NCBI Taxonomy" id="310453"/>
    <lineage>
        <taxon>Eukaryota</taxon>
        <taxon>Fungi</taxon>
        <taxon>Dikarya</taxon>
        <taxon>Ascomycota</taxon>
        <taxon>Pezizomycotina</taxon>
        <taxon>Dothideomycetes</taxon>
        <taxon>Dothideomycetes incertae sedis</taxon>
        <taxon>Botryosphaeriales</taxon>
        <taxon>Botryosphaeriaceae</taxon>
        <taxon>Neofusicoccum</taxon>
    </lineage>
</organism>
<evidence type="ECO:0000313" key="1">
    <source>
        <dbReference type="EMBL" id="GME32420.1"/>
    </source>
</evidence>
<evidence type="ECO:0000313" key="2">
    <source>
        <dbReference type="Proteomes" id="UP001165186"/>
    </source>
</evidence>
<dbReference type="Proteomes" id="UP001165186">
    <property type="component" value="Unassembled WGS sequence"/>
</dbReference>